<protein>
    <submittedName>
        <fullName evidence="3">Cell division protein FtsB</fullName>
    </submittedName>
</protein>
<feature type="domain" description="DUF58" evidence="2">
    <location>
        <begin position="208"/>
        <end position="351"/>
    </location>
</feature>
<dbReference type="RefSeq" id="WP_069379363.1">
    <property type="nucleotide sequence ID" value="NZ_CP017141.1"/>
</dbReference>
<keyword evidence="3" id="KW-0132">Cell division</keyword>
<dbReference type="Proteomes" id="UP000094313">
    <property type="component" value="Chromosome"/>
</dbReference>
<dbReference type="PANTHER" id="PTHR33608:SF3">
    <property type="entry name" value="SLR2013 PROTEIN"/>
    <property type="match status" value="1"/>
</dbReference>
<sequence>MKSLITKYYKDLFLGKRIFVGIGICVSLFLFSFFLPWLGVLPYLCFWVLILLIAADLILLFRTDKGVFLRRDLPERLSNGDDNELHLHVENFYSFGIHVGIIDEIPFQFQKRDLWFNSSLKSRENKTITYKLRPTKRGEYLFGRIRLYVQSPLGLISRRYNFGEETMVGVYPSFLQLRKYELMAISNRLSEIGIKKIRRIGHSLEFDQVKSYVKGDDYRTINWKATARRGDLMVNSFTDEKAQHVYCIIDKSRTMKMPFEGLSLLDYAINASLVLSNVALVKEDKAGLITISEKIGSIVPAERRPAQLGKIMEVLYKEKTRYLETNMEALYLSIRSVLKQRSLVIFFTNFESMSALNRQLPFLKRIARFHLLLIVFFENTELKTLSDEPAKDVEGIYIKTVAEKFAHEKKLMVKELSKHGILSILTPPEKLTVNVVNRYLALKAQQRT</sequence>
<keyword evidence="1" id="KW-0472">Membrane</keyword>
<keyword evidence="4" id="KW-1185">Reference proteome</keyword>
<keyword evidence="1" id="KW-0812">Transmembrane</keyword>
<dbReference type="InterPro" id="IPR002881">
    <property type="entry name" value="DUF58"/>
</dbReference>
<dbReference type="GO" id="GO:0051301">
    <property type="term" value="P:cell division"/>
    <property type="evidence" value="ECO:0007669"/>
    <property type="project" value="UniProtKB-KW"/>
</dbReference>
<evidence type="ECO:0000313" key="4">
    <source>
        <dbReference type="Proteomes" id="UP000094313"/>
    </source>
</evidence>
<organism evidence="3 4">
    <name type="scientific">Pedobacter steynii</name>
    <dbReference type="NCBI Taxonomy" id="430522"/>
    <lineage>
        <taxon>Bacteria</taxon>
        <taxon>Pseudomonadati</taxon>
        <taxon>Bacteroidota</taxon>
        <taxon>Sphingobacteriia</taxon>
        <taxon>Sphingobacteriales</taxon>
        <taxon>Sphingobacteriaceae</taxon>
        <taxon>Pedobacter</taxon>
    </lineage>
</organism>
<dbReference type="KEGG" id="psty:BFS30_11145"/>
<evidence type="ECO:0000256" key="1">
    <source>
        <dbReference type="SAM" id="Phobius"/>
    </source>
</evidence>
<dbReference type="OrthoDB" id="845740at2"/>
<dbReference type="EMBL" id="CP017141">
    <property type="protein sequence ID" value="AOM77675.1"/>
    <property type="molecule type" value="Genomic_DNA"/>
</dbReference>
<dbReference type="AlphaFoldDB" id="A0A1D7QGA9"/>
<proteinExistence type="predicted"/>
<evidence type="ECO:0000259" key="2">
    <source>
        <dbReference type="Pfam" id="PF01882"/>
    </source>
</evidence>
<keyword evidence="3" id="KW-0131">Cell cycle</keyword>
<dbReference type="Pfam" id="PF01882">
    <property type="entry name" value="DUF58"/>
    <property type="match status" value="1"/>
</dbReference>
<accession>A0A1D7QGA9</accession>
<reference evidence="3 4" key="1">
    <citation type="submission" date="2016-08" db="EMBL/GenBank/DDBJ databases">
        <authorList>
            <person name="Seilhamer J.J."/>
        </authorList>
    </citation>
    <scope>NUCLEOTIDE SEQUENCE [LARGE SCALE GENOMIC DNA]</scope>
    <source>
        <strain evidence="3 4">DX4</strain>
    </source>
</reference>
<keyword evidence="1" id="KW-1133">Transmembrane helix</keyword>
<name>A0A1D7QGA9_9SPHI</name>
<gene>
    <name evidence="3" type="ORF">BFS30_11145</name>
</gene>
<evidence type="ECO:0000313" key="3">
    <source>
        <dbReference type="EMBL" id="AOM77675.1"/>
    </source>
</evidence>
<feature type="transmembrane region" description="Helical" evidence="1">
    <location>
        <begin position="12"/>
        <end position="34"/>
    </location>
</feature>
<feature type="transmembrane region" description="Helical" evidence="1">
    <location>
        <begin position="40"/>
        <end position="61"/>
    </location>
</feature>
<dbReference type="PANTHER" id="PTHR33608">
    <property type="entry name" value="BLL2464 PROTEIN"/>
    <property type="match status" value="1"/>
</dbReference>